<accession>A0AAP5GX72</accession>
<evidence type="ECO:0000313" key="3">
    <source>
        <dbReference type="Proteomes" id="UP001254832"/>
    </source>
</evidence>
<keyword evidence="1" id="KW-0812">Transmembrane</keyword>
<evidence type="ECO:0008006" key="4">
    <source>
        <dbReference type="Google" id="ProtNLM"/>
    </source>
</evidence>
<dbReference type="AlphaFoldDB" id="A0AAP5GX72"/>
<feature type="transmembrane region" description="Helical" evidence="1">
    <location>
        <begin position="75"/>
        <end position="97"/>
    </location>
</feature>
<comment type="caution">
    <text evidence="2">The sequence shown here is derived from an EMBL/GenBank/DDBJ whole genome shotgun (WGS) entry which is preliminary data.</text>
</comment>
<dbReference type="EMBL" id="JAVDTR010000002">
    <property type="protein sequence ID" value="MDR6722235.1"/>
    <property type="molecule type" value="Genomic_DNA"/>
</dbReference>
<sequence>MRWVLGLIWVVFVIYAWLWAPGQPPGEDPIFGELITMQSKEPWLLVVFSWLGIFPAIYASLLLRTSPQERGRRFPAWPFVILSFGLGAFALLPYFAWVSTHKLTPAYTSLSFGSDRRSGIRRLAGNKLTYGVLLLLTFGTFFYGLTQGNMEAYLEAFSQSSFVHIMTIDFVILSLLSVLAIYRDAVISRRSQAWAWIGLVPLVGPLVYLLTSSRQT</sequence>
<dbReference type="RefSeq" id="WP_310136643.1">
    <property type="nucleotide sequence ID" value="NZ_JAVDTR010000002.1"/>
</dbReference>
<keyword evidence="1" id="KW-1133">Transmembrane helix</keyword>
<gene>
    <name evidence="2" type="ORF">J2W91_000683</name>
</gene>
<dbReference type="Proteomes" id="UP001254832">
    <property type="component" value="Unassembled WGS sequence"/>
</dbReference>
<feature type="transmembrane region" description="Helical" evidence="1">
    <location>
        <begin position="157"/>
        <end position="181"/>
    </location>
</feature>
<evidence type="ECO:0000313" key="2">
    <source>
        <dbReference type="EMBL" id="MDR6722235.1"/>
    </source>
</evidence>
<evidence type="ECO:0000256" key="1">
    <source>
        <dbReference type="SAM" id="Phobius"/>
    </source>
</evidence>
<name>A0AAP5GX72_PAEAM</name>
<dbReference type="PANTHER" id="PTHR36009">
    <property type="match status" value="1"/>
</dbReference>
<proteinExistence type="predicted"/>
<feature type="transmembrane region" description="Helical" evidence="1">
    <location>
        <begin position="128"/>
        <end position="145"/>
    </location>
</feature>
<dbReference type="PANTHER" id="PTHR36009:SF3">
    <property type="entry name" value="TRANSMEMBRANE PROTEIN"/>
    <property type="match status" value="1"/>
</dbReference>
<feature type="transmembrane region" description="Helical" evidence="1">
    <location>
        <begin position="42"/>
        <end position="63"/>
    </location>
</feature>
<keyword evidence="1" id="KW-0472">Membrane</keyword>
<reference evidence="2" key="1">
    <citation type="submission" date="2023-07" db="EMBL/GenBank/DDBJ databases">
        <title>Sorghum-associated microbial communities from plants grown in Nebraska, USA.</title>
        <authorList>
            <person name="Schachtman D."/>
        </authorList>
    </citation>
    <scope>NUCLEOTIDE SEQUENCE</scope>
    <source>
        <strain evidence="2">BE80</strain>
    </source>
</reference>
<feature type="transmembrane region" description="Helical" evidence="1">
    <location>
        <begin position="193"/>
        <end position="211"/>
    </location>
</feature>
<protein>
    <recommendedName>
        <fullName evidence="4">DUF2834 domain-containing protein</fullName>
    </recommendedName>
</protein>
<organism evidence="2 3">
    <name type="scientific">Paenibacillus amylolyticus</name>
    <dbReference type="NCBI Taxonomy" id="1451"/>
    <lineage>
        <taxon>Bacteria</taxon>
        <taxon>Bacillati</taxon>
        <taxon>Bacillota</taxon>
        <taxon>Bacilli</taxon>
        <taxon>Bacillales</taxon>
        <taxon>Paenibacillaceae</taxon>
        <taxon>Paenibacillus</taxon>
    </lineage>
</organism>